<name>A0A9X9XGI4_9PROT</name>
<reference evidence="1" key="2">
    <citation type="journal article" date="2021" name="Syst. Appl. Microbiol.">
        <title>Roseomonas hellenica sp. nov., isolated from roots of wild-growing Alkanna tinctoria.</title>
        <authorList>
            <person name="Rat A."/>
            <person name="Naranjo H.D."/>
            <person name="Lebbe L."/>
            <person name="Cnockaert M."/>
            <person name="Krigas N."/>
            <person name="Grigoriadou K."/>
            <person name="Maloupa E."/>
            <person name="Willems A."/>
        </authorList>
    </citation>
    <scope>NUCLEOTIDE SEQUENCE</scope>
    <source>
        <strain evidence="1">LMG 31228</strain>
    </source>
</reference>
<dbReference type="InterPro" id="IPR029016">
    <property type="entry name" value="GAF-like_dom_sf"/>
</dbReference>
<protein>
    <submittedName>
        <fullName evidence="1">GAF domain-containing protein</fullName>
    </submittedName>
</protein>
<dbReference type="RefSeq" id="WP_211848357.1">
    <property type="nucleotide sequence ID" value="NZ_JAAEDL010000023.1"/>
</dbReference>
<gene>
    <name evidence="1" type="ORF">GXW74_20170</name>
</gene>
<organism evidence="1 2">
    <name type="scientific">Neoroseomonas eburnea</name>
    <dbReference type="NCBI Taxonomy" id="1346889"/>
    <lineage>
        <taxon>Bacteria</taxon>
        <taxon>Pseudomonadati</taxon>
        <taxon>Pseudomonadota</taxon>
        <taxon>Alphaproteobacteria</taxon>
        <taxon>Acetobacterales</taxon>
        <taxon>Acetobacteraceae</taxon>
        <taxon>Neoroseomonas</taxon>
    </lineage>
</organism>
<dbReference type="AlphaFoldDB" id="A0A9X9XGI4"/>
<reference evidence="1" key="1">
    <citation type="submission" date="2020-01" db="EMBL/GenBank/DDBJ databases">
        <authorList>
            <person name="Rat A."/>
        </authorList>
    </citation>
    <scope>NUCLEOTIDE SEQUENCE</scope>
    <source>
        <strain evidence="1">LMG 31228</strain>
    </source>
</reference>
<accession>A0A9X9XGI4</accession>
<proteinExistence type="predicted"/>
<evidence type="ECO:0000313" key="1">
    <source>
        <dbReference type="EMBL" id="MBR0682820.1"/>
    </source>
</evidence>
<evidence type="ECO:0000313" key="2">
    <source>
        <dbReference type="Proteomes" id="UP001138709"/>
    </source>
</evidence>
<dbReference type="EMBL" id="JAAEDL010000023">
    <property type="protein sequence ID" value="MBR0682820.1"/>
    <property type="molecule type" value="Genomic_DNA"/>
</dbReference>
<comment type="caution">
    <text evidence="1">The sequence shown here is derived from an EMBL/GenBank/DDBJ whole genome shotgun (WGS) entry which is preliminary data.</text>
</comment>
<dbReference type="Proteomes" id="UP001138709">
    <property type="component" value="Unassembled WGS sequence"/>
</dbReference>
<dbReference type="Gene3D" id="3.30.450.40">
    <property type="match status" value="1"/>
</dbReference>
<dbReference type="SUPFAM" id="SSF55781">
    <property type="entry name" value="GAF domain-like"/>
    <property type="match status" value="1"/>
</dbReference>
<keyword evidence="2" id="KW-1185">Reference proteome</keyword>
<sequence>MSTVDPSSGLRRVVAAQAGREQPGTLFAALQAEMGEAFGHRLFTIMRHDSEAGRNRRVHSSDPVSYPVSGYKPVNWDHPWTKRVLVDGLPWIGRSATDIAWAYPDHNKIASLGLASSLNLPVRWSGRTLGTVNLLHAAGHYGEADAEICLVFAALAAPALLSMDAS</sequence>